<dbReference type="InterPro" id="IPR036785">
    <property type="entry name" value="YkyA-like_sf"/>
</dbReference>
<evidence type="ECO:0000313" key="2">
    <source>
        <dbReference type="EMBL" id="ASN05906.1"/>
    </source>
</evidence>
<dbReference type="Gene3D" id="1.20.120.570">
    <property type="entry name" value="YkyA-like"/>
    <property type="match status" value="1"/>
</dbReference>
<dbReference type="EMBL" id="CP022437">
    <property type="protein sequence ID" value="ASN05906.1"/>
    <property type="molecule type" value="Genomic_DNA"/>
</dbReference>
<sequence length="237" mass="27839">MTFCVKVEGGSDKLLYRKLAIIILLSVIALLSACSGASTSEKIYDHLEEAVTLEEAFEKQQDDIVKLEKKEQELYSQIIDLSMDEFDKIKSISQEAISVIEKRKEKIKLEKESIDASKEEFKKIEGLIEDLEEKKAKDRATKMYDVMMDRFDAYDKLNDAYTESLKLEKELYKMLQEEDLKQETLTEHIKKINDSYKKVLEANENFNTFTEKYNQLKKEFYESANIEVNYEKEKKEK</sequence>
<dbReference type="SUPFAM" id="SSF140423">
    <property type="entry name" value="MW0975(SA0943)-like"/>
    <property type="match status" value="1"/>
</dbReference>
<dbReference type="OrthoDB" id="2576511at2"/>
<evidence type="ECO:0008006" key="4">
    <source>
        <dbReference type="Google" id="ProtNLM"/>
    </source>
</evidence>
<dbReference type="Pfam" id="PF10368">
    <property type="entry name" value="YkyA"/>
    <property type="match status" value="1"/>
</dbReference>
<feature type="coiled-coil region" evidence="1">
    <location>
        <begin position="158"/>
        <end position="219"/>
    </location>
</feature>
<organism evidence="2 3">
    <name type="scientific">Virgibacillus necropolis</name>
    <dbReference type="NCBI Taxonomy" id="163877"/>
    <lineage>
        <taxon>Bacteria</taxon>
        <taxon>Bacillati</taxon>
        <taxon>Bacillota</taxon>
        <taxon>Bacilli</taxon>
        <taxon>Bacillales</taxon>
        <taxon>Bacillaceae</taxon>
        <taxon>Virgibacillus</taxon>
    </lineage>
</organism>
<evidence type="ECO:0000313" key="3">
    <source>
        <dbReference type="Proteomes" id="UP000204391"/>
    </source>
</evidence>
<feature type="coiled-coil region" evidence="1">
    <location>
        <begin position="50"/>
        <end position="134"/>
    </location>
</feature>
<dbReference type="AlphaFoldDB" id="A0A221ME10"/>
<reference evidence="2 3" key="1">
    <citation type="journal article" date="2003" name="Int. J. Syst. Evol. Microbiol.">
        <title>Virgibacillus carmonensis sp. nov., Virgibacillus necropolis sp. nov. and Virgibacillus picturae sp. nov., three novel species isolated from deteriorated mural paintings, transfer of the species of the genus salibacillus to Virgibacillus, as Virgibacillus marismortui comb. nov. and Virgibacillus salexigens comb. nov., and emended description of the genus Virgibacillus.</title>
        <authorList>
            <person name="Heyrman J."/>
            <person name="Logan N.A."/>
            <person name="Busse H.J."/>
            <person name="Balcaen A."/>
            <person name="Lebbe L."/>
            <person name="Rodriguez-Diaz M."/>
            <person name="Swings J."/>
            <person name="De Vos P."/>
        </authorList>
    </citation>
    <scope>NUCLEOTIDE SEQUENCE [LARGE SCALE GENOMIC DNA]</scope>
    <source>
        <strain evidence="2 3">LMG 19488</strain>
    </source>
</reference>
<dbReference type="Proteomes" id="UP000204391">
    <property type="component" value="Chromosome"/>
</dbReference>
<proteinExistence type="predicted"/>
<dbReference type="KEGG" id="vne:CFK40_13230"/>
<keyword evidence="1" id="KW-0175">Coiled coil</keyword>
<dbReference type="InterPro" id="IPR019454">
    <property type="entry name" value="Lipoprot_YkyA-like"/>
</dbReference>
<keyword evidence="3" id="KW-1185">Reference proteome</keyword>
<name>A0A221ME10_9BACI</name>
<protein>
    <recommendedName>
        <fullName evidence="4">Cell-wall binding lipoprotein</fullName>
    </recommendedName>
</protein>
<accession>A0A221ME10</accession>
<dbReference type="PROSITE" id="PS51257">
    <property type="entry name" value="PROKAR_LIPOPROTEIN"/>
    <property type="match status" value="1"/>
</dbReference>
<evidence type="ECO:0000256" key="1">
    <source>
        <dbReference type="SAM" id="Coils"/>
    </source>
</evidence>
<gene>
    <name evidence="2" type="ORF">CFK40_13230</name>
</gene>